<dbReference type="EMBL" id="OBQF01000005">
    <property type="protein sequence ID" value="SOC43833.1"/>
    <property type="molecule type" value="Genomic_DNA"/>
</dbReference>
<gene>
    <name evidence="2" type="ORF">SAMN05878391_2123</name>
</gene>
<accession>A0A285UQ07</accession>
<protein>
    <submittedName>
        <fullName evidence="2">Heat induced stress protein YflT</fullName>
    </submittedName>
</protein>
<feature type="compositionally biased region" description="Basic and acidic residues" evidence="1">
    <location>
        <begin position="162"/>
        <end position="176"/>
    </location>
</feature>
<dbReference type="RefSeq" id="WP_179647191.1">
    <property type="nucleotide sequence ID" value="NZ_OBQF01000005.1"/>
</dbReference>
<evidence type="ECO:0000313" key="3">
    <source>
        <dbReference type="Proteomes" id="UP000219412"/>
    </source>
</evidence>
<reference evidence="3" key="1">
    <citation type="submission" date="2017-08" db="EMBL/GenBank/DDBJ databases">
        <authorList>
            <person name="Varghese N."/>
            <person name="Submissions S."/>
        </authorList>
    </citation>
    <scope>NUCLEOTIDE SEQUENCE [LARGE SCALE GENOMIC DNA]</scope>
    <source>
        <strain evidence="3">DSM 23173</strain>
    </source>
</reference>
<evidence type="ECO:0000313" key="2">
    <source>
        <dbReference type="EMBL" id="SOC43833.1"/>
    </source>
</evidence>
<dbReference type="Proteomes" id="UP000219412">
    <property type="component" value="Unassembled WGS sequence"/>
</dbReference>
<organism evidence="2 3">
    <name type="scientific">Salinicoccus kekensis</name>
    <dbReference type="NCBI Taxonomy" id="714307"/>
    <lineage>
        <taxon>Bacteria</taxon>
        <taxon>Bacillati</taxon>
        <taxon>Bacillota</taxon>
        <taxon>Bacilli</taxon>
        <taxon>Bacillales</taxon>
        <taxon>Staphylococcaceae</taxon>
        <taxon>Salinicoccus</taxon>
    </lineage>
</organism>
<sequence>MSRFEKFAAERDVIERIEALRADGYRDDEITVISKQKLEYAYMKFRDVNFRDSEGTTWDKFLSMFSDGGPEDKVLGDLDITDTEKEHFKEALDRGEILLLKDEYGVREEGYVRNETRDFHETQRQDAQGLESEAMQDERLEIQKEMRRRYDDSSYSYPDASHAAEDRTSGSLKVDDGEYGYSKEPYKQKDRRYGKLDENEYSYTKRPGNEYGYEQK</sequence>
<evidence type="ECO:0000256" key="1">
    <source>
        <dbReference type="SAM" id="MobiDB-lite"/>
    </source>
</evidence>
<feature type="region of interest" description="Disordered" evidence="1">
    <location>
        <begin position="115"/>
        <end position="216"/>
    </location>
</feature>
<keyword evidence="3" id="KW-1185">Reference proteome</keyword>
<feature type="compositionally biased region" description="Basic and acidic residues" evidence="1">
    <location>
        <begin position="184"/>
        <end position="198"/>
    </location>
</feature>
<feature type="compositionally biased region" description="Basic and acidic residues" evidence="1">
    <location>
        <begin position="136"/>
        <end position="152"/>
    </location>
</feature>
<proteinExistence type="predicted"/>
<name>A0A285UQ07_9STAP</name>
<dbReference type="AlphaFoldDB" id="A0A285UQ07"/>
<feature type="compositionally biased region" description="Basic and acidic residues" evidence="1">
    <location>
        <begin position="115"/>
        <end position="124"/>
    </location>
</feature>